<evidence type="ECO:0000313" key="3">
    <source>
        <dbReference type="Proteomes" id="UP000001194"/>
    </source>
</evidence>
<name>B0DB97_LACBS</name>
<dbReference type="Pfam" id="PF20231">
    <property type="entry name" value="DUF6589"/>
    <property type="match status" value="1"/>
</dbReference>
<dbReference type="STRING" id="486041.B0DB97"/>
<dbReference type="RefSeq" id="XP_001881021.1">
    <property type="nucleotide sequence ID" value="XM_001880986.1"/>
</dbReference>
<protein>
    <submittedName>
        <fullName evidence="2">Predicted protein</fullName>
    </submittedName>
</protein>
<gene>
    <name evidence="2" type="ORF">LACBIDRAFT_327131</name>
</gene>
<dbReference type="OrthoDB" id="2496395at2759"/>
<evidence type="ECO:0000313" key="2">
    <source>
        <dbReference type="EMBL" id="EDR07951.1"/>
    </source>
</evidence>
<sequence>MDVFQKMKKTRSPFGSSECQDFLERNRRMSQTAFTFDVHMATLCFPGVQVTIFLISVCLTSTVLQIQAKFQKCNIRESREFTAEHNIRIPTRFKPNIQELRKFSPDHNIRKIAGPHIGPNNEPWTSHNVFMGDWAKHMPITFLQHWAQPLPLGQYHLLITTTIGPNGQEEDYEEIFWGAWIPGLFHEKIADAHGTLFTHFGQPATISQNAWMLGFHNGCIDRLPITLTSLPTYHTSCDLIFISLYAHVLHCLLLVLKYESLEDKEDSAKPTKGDAVFENAFLFMWDALVSQEFNDAIKAGDSG</sequence>
<dbReference type="InterPro" id="IPR046496">
    <property type="entry name" value="DUF6589"/>
</dbReference>
<proteinExistence type="predicted"/>
<dbReference type="KEGG" id="lbc:LACBIDRAFT_327131"/>
<organism evidence="3">
    <name type="scientific">Laccaria bicolor (strain S238N-H82 / ATCC MYA-4686)</name>
    <name type="common">Bicoloured deceiver</name>
    <name type="synonym">Laccaria laccata var. bicolor</name>
    <dbReference type="NCBI Taxonomy" id="486041"/>
    <lineage>
        <taxon>Eukaryota</taxon>
        <taxon>Fungi</taxon>
        <taxon>Dikarya</taxon>
        <taxon>Basidiomycota</taxon>
        <taxon>Agaricomycotina</taxon>
        <taxon>Agaricomycetes</taxon>
        <taxon>Agaricomycetidae</taxon>
        <taxon>Agaricales</taxon>
        <taxon>Agaricineae</taxon>
        <taxon>Hydnangiaceae</taxon>
        <taxon>Laccaria</taxon>
    </lineage>
</organism>
<dbReference type="InParanoid" id="B0DB97"/>
<evidence type="ECO:0000259" key="1">
    <source>
        <dbReference type="Pfam" id="PF20231"/>
    </source>
</evidence>
<dbReference type="GeneID" id="6076748"/>
<dbReference type="AlphaFoldDB" id="B0DB97"/>
<accession>B0DB97</accession>
<feature type="domain" description="DUF6589" evidence="1">
    <location>
        <begin position="168"/>
        <end position="263"/>
    </location>
</feature>
<dbReference type="HOGENOM" id="CLU_918511_0_0_1"/>
<reference evidence="2 3" key="1">
    <citation type="journal article" date="2008" name="Nature">
        <title>The genome of Laccaria bicolor provides insights into mycorrhizal symbiosis.</title>
        <authorList>
            <person name="Martin F."/>
            <person name="Aerts A."/>
            <person name="Ahren D."/>
            <person name="Brun A."/>
            <person name="Danchin E.G.J."/>
            <person name="Duchaussoy F."/>
            <person name="Gibon J."/>
            <person name="Kohler A."/>
            <person name="Lindquist E."/>
            <person name="Pereda V."/>
            <person name="Salamov A."/>
            <person name="Shapiro H.J."/>
            <person name="Wuyts J."/>
            <person name="Blaudez D."/>
            <person name="Buee M."/>
            <person name="Brokstein P."/>
            <person name="Canbaeck B."/>
            <person name="Cohen D."/>
            <person name="Courty P.E."/>
            <person name="Coutinho P.M."/>
            <person name="Delaruelle C."/>
            <person name="Detter J.C."/>
            <person name="Deveau A."/>
            <person name="DiFazio S."/>
            <person name="Duplessis S."/>
            <person name="Fraissinet-Tachet L."/>
            <person name="Lucic E."/>
            <person name="Frey-Klett P."/>
            <person name="Fourrey C."/>
            <person name="Feussner I."/>
            <person name="Gay G."/>
            <person name="Grimwood J."/>
            <person name="Hoegger P.J."/>
            <person name="Jain P."/>
            <person name="Kilaru S."/>
            <person name="Labbe J."/>
            <person name="Lin Y.C."/>
            <person name="Legue V."/>
            <person name="Le Tacon F."/>
            <person name="Marmeisse R."/>
            <person name="Melayah D."/>
            <person name="Montanini B."/>
            <person name="Muratet M."/>
            <person name="Nehls U."/>
            <person name="Niculita-Hirzel H."/>
            <person name="Oudot-Le Secq M.P."/>
            <person name="Peter M."/>
            <person name="Quesneville H."/>
            <person name="Rajashekar B."/>
            <person name="Reich M."/>
            <person name="Rouhier N."/>
            <person name="Schmutz J."/>
            <person name="Yin T."/>
            <person name="Chalot M."/>
            <person name="Henrissat B."/>
            <person name="Kuees U."/>
            <person name="Lucas S."/>
            <person name="Van de Peer Y."/>
            <person name="Podila G.K."/>
            <person name="Polle A."/>
            <person name="Pukkila P.J."/>
            <person name="Richardson P.M."/>
            <person name="Rouze P."/>
            <person name="Sanders I.R."/>
            <person name="Stajich J.E."/>
            <person name="Tunlid A."/>
            <person name="Tuskan G."/>
            <person name="Grigoriev I.V."/>
        </authorList>
    </citation>
    <scope>NUCLEOTIDE SEQUENCE [LARGE SCALE GENOMIC DNA]</scope>
    <source>
        <strain evidence="3">S238N-H82 / ATCC MYA-4686</strain>
    </source>
</reference>
<dbReference type="Proteomes" id="UP000001194">
    <property type="component" value="Unassembled WGS sequence"/>
</dbReference>
<dbReference type="EMBL" id="DS547102">
    <property type="protein sequence ID" value="EDR07951.1"/>
    <property type="molecule type" value="Genomic_DNA"/>
</dbReference>
<keyword evidence="3" id="KW-1185">Reference proteome</keyword>